<dbReference type="Proteomes" id="UP001190926">
    <property type="component" value="Unassembled WGS sequence"/>
</dbReference>
<feature type="domain" description="DUF8204" evidence="1">
    <location>
        <begin position="43"/>
        <end position="138"/>
    </location>
</feature>
<dbReference type="EMBL" id="SDAM02000039">
    <property type="protein sequence ID" value="KAH6835172.1"/>
    <property type="molecule type" value="Genomic_DNA"/>
</dbReference>
<organism evidence="2 3">
    <name type="scientific">Perilla frutescens var. hirtella</name>
    <name type="common">Perilla citriodora</name>
    <name type="synonym">Perilla setoyensis</name>
    <dbReference type="NCBI Taxonomy" id="608512"/>
    <lineage>
        <taxon>Eukaryota</taxon>
        <taxon>Viridiplantae</taxon>
        <taxon>Streptophyta</taxon>
        <taxon>Embryophyta</taxon>
        <taxon>Tracheophyta</taxon>
        <taxon>Spermatophyta</taxon>
        <taxon>Magnoliopsida</taxon>
        <taxon>eudicotyledons</taxon>
        <taxon>Gunneridae</taxon>
        <taxon>Pentapetalae</taxon>
        <taxon>asterids</taxon>
        <taxon>lamiids</taxon>
        <taxon>Lamiales</taxon>
        <taxon>Lamiaceae</taxon>
        <taxon>Nepetoideae</taxon>
        <taxon>Elsholtzieae</taxon>
        <taxon>Perilla</taxon>
    </lineage>
</organism>
<evidence type="ECO:0000259" key="1">
    <source>
        <dbReference type="Pfam" id="PF26631"/>
    </source>
</evidence>
<sequence>MVEPSKPEDWSNPKHAPEIWLEGETETMKSGASTKNTNSNTAVKSCKGLVYYSSRLKADSKNPICAGFTRSHRDLDEVSVDLGPVLIKHLPKEERTKTLSKFRVACVGYSAYSDRKGDHNFNGQETETELPGCMGFMVLMHKQPFFNKDGTDGKGQWA</sequence>
<reference evidence="2 3" key="1">
    <citation type="journal article" date="2021" name="Nat. Commun.">
        <title>Incipient diploidization of the medicinal plant Perilla within 10,000 years.</title>
        <authorList>
            <person name="Zhang Y."/>
            <person name="Shen Q."/>
            <person name="Leng L."/>
            <person name="Zhang D."/>
            <person name="Chen S."/>
            <person name="Shi Y."/>
            <person name="Ning Z."/>
            <person name="Chen S."/>
        </authorList>
    </citation>
    <scope>NUCLEOTIDE SEQUENCE [LARGE SCALE GENOMIC DNA]</scope>
    <source>
        <strain evidence="3">cv. PC099</strain>
    </source>
</reference>
<protein>
    <recommendedName>
        <fullName evidence="1">DUF8204 domain-containing protein</fullName>
    </recommendedName>
</protein>
<evidence type="ECO:0000313" key="2">
    <source>
        <dbReference type="EMBL" id="KAH6835172.1"/>
    </source>
</evidence>
<gene>
    <name evidence="2" type="ORF">C2S53_004972</name>
</gene>
<accession>A0AAD4JJY9</accession>
<dbReference type="PANTHER" id="PTHR34566">
    <property type="entry name" value="ALTERED INHERITANCE OF MITOCHONDRIA PROTEIN"/>
    <property type="match status" value="1"/>
</dbReference>
<comment type="caution">
    <text evidence="2">The sequence shown here is derived from an EMBL/GenBank/DDBJ whole genome shotgun (WGS) entry which is preliminary data.</text>
</comment>
<name>A0AAD4JJY9_PERFH</name>
<dbReference type="Pfam" id="PF26631">
    <property type="entry name" value="DUF8204"/>
    <property type="match status" value="1"/>
</dbReference>
<dbReference type="InterPro" id="IPR058517">
    <property type="entry name" value="DUF8204"/>
</dbReference>
<keyword evidence="3" id="KW-1185">Reference proteome</keyword>
<dbReference type="PANTHER" id="PTHR34566:SF2">
    <property type="entry name" value="ALTERED INHERITANCE OF MITOCHONDRIA PROTEIN"/>
    <property type="match status" value="1"/>
</dbReference>
<proteinExistence type="predicted"/>
<dbReference type="AlphaFoldDB" id="A0AAD4JJY9"/>
<evidence type="ECO:0000313" key="3">
    <source>
        <dbReference type="Proteomes" id="UP001190926"/>
    </source>
</evidence>